<proteinExistence type="predicted"/>
<organism evidence="1 2">
    <name type="scientific">Adineta steineri</name>
    <dbReference type="NCBI Taxonomy" id="433720"/>
    <lineage>
        <taxon>Eukaryota</taxon>
        <taxon>Metazoa</taxon>
        <taxon>Spiralia</taxon>
        <taxon>Gnathifera</taxon>
        <taxon>Rotifera</taxon>
        <taxon>Eurotatoria</taxon>
        <taxon>Bdelloidea</taxon>
        <taxon>Adinetida</taxon>
        <taxon>Adinetidae</taxon>
        <taxon>Adineta</taxon>
    </lineage>
</organism>
<feature type="non-terminal residue" evidence="1">
    <location>
        <position position="1"/>
    </location>
</feature>
<sequence>KLQITTNDQDSSFSVENNINLNIKSCQFIVIEDETNQNSNSLVLELSVAMRMMNANKTNKIEGSFENLTIYASNFEELKQSKIKYDILQPTKINVTLATNPNEQIIDVR</sequence>
<gene>
    <name evidence="1" type="ORF">KXQ929_LOCUS50967</name>
</gene>
<accession>A0A820PCG5</accession>
<dbReference type="EMBL" id="CAJOBB010024334">
    <property type="protein sequence ID" value="CAF4399983.1"/>
    <property type="molecule type" value="Genomic_DNA"/>
</dbReference>
<reference evidence="1" key="1">
    <citation type="submission" date="2021-02" db="EMBL/GenBank/DDBJ databases">
        <authorList>
            <person name="Nowell W R."/>
        </authorList>
    </citation>
    <scope>NUCLEOTIDE SEQUENCE</scope>
</reference>
<protein>
    <submittedName>
        <fullName evidence="1">Uncharacterized protein</fullName>
    </submittedName>
</protein>
<evidence type="ECO:0000313" key="1">
    <source>
        <dbReference type="EMBL" id="CAF4399983.1"/>
    </source>
</evidence>
<dbReference type="AlphaFoldDB" id="A0A820PCG5"/>
<dbReference type="Proteomes" id="UP000663868">
    <property type="component" value="Unassembled WGS sequence"/>
</dbReference>
<feature type="non-terminal residue" evidence="1">
    <location>
        <position position="109"/>
    </location>
</feature>
<evidence type="ECO:0000313" key="2">
    <source>
        <dbReference type="Proteomes" id="UP000663868"/>
    </source>
</evidence>
<name>A0A820PCG5_9BILA</name>
<comment type="caution">
    <text evidence="1">The sequence shown here is derived from an EMBL/GenBank/DDBJ whole genome shotgun (WGS) entry which is preliminary data.</text>
</comment>